<organism evidence="1 2">
    <name type="scientific">Aspergillus oryzae (strain 3.042)</name>
    <name type="common">Yellow koji mold</name>
    <dbReference type="NCBI Taxonomy" id="1160506"/>
    <lineage>
        <taxon>Eukaryota</taxon>
        <taxon>Fungi</taxon>
        <taxon>Dikarya</taxon>
        <taxon>Ascomycota</taxon>
        <taxon>Pezizomycotina</taxon>
        <taxon>Eurotiomycetes</taxon>
        <taxon>Eurotiomycetidae</taxon>
        <taxon>Eurotiales</taxon>
        <taxon>Aspergillaceae</taxon>
        <taxon>Aspergillus</taxon>
        <taxon>Aspergillus subgen. Circumdati</taxon>
    </lineage>
</organism>
<sequence length="153" mass="17081">MSLRLLCRFGGPTGTYSEPNLTLNRVLSPITSSRPSGTNLVTFLQPGLLTLKNHKYNMKFTAALALLPLAASAWEVTTGYWKSSETDVCAKTFLPKGFHVTINDLLPGQKVFFFSDDECEDLEFSVHEVGTVKLESRVKSFTVLDFEQKQDLK</sequence>
<reference evidence="2" key="2">
    <citation type="submission" date="2012-06" db="EMBL/GenBank/DDBJ databases">
        <title>Comparative genomic analyses of Aspergillus oryzae 3.042 and A. oryzae RIB40 for soy-sauce fermentation.</title>
        <authorList>
            <person name="Zhao G."/>
            <person name="Hou L."/>
            <person name="Wang C."/>
            <person name="Cao X."/>
        </authorList>
    </citation>
    <scope>NUCLEOTIDE SEQUENCE [LARGE SCALE GENOMIC DNA]</scope>
    <source>
        <strain evidence="2">3.042</strain>
    </source>
</reference>
<dbReference type="EMBL" id="AKHY01000175">
    <property type="protein sequence ID" value="EIT75616.1"/>
    <property type="molecule type" value="Genomic_DNA"/>
</dbReference>
<protein>
    <submittedName>
        <fullName evidence="1">Uncharacterized protein</fullName>
    </submittedName>
</protein>
<proteinExistence type="predicted"/>
<evidence type="ECO:0000313" key="2">
    <source>
        <dbReference type="Proteomes" id="UP000002812"/>
    </source>
</evidence>
<dbReference type="OrthoDB" id="4451108at2759"/>
<dbReference type="Proteomes" id="UP000002812">
    <property type="component" value="Unassembled WGS sequence"/>
</dbReference>
<gene>
    <name evidence="1" type="ORF">Ao3042_08593</name>
</gene>
<evidence type="ECO:0000313" key="1">
    <source>
        <dbReference type="EMBL" id="EIT75616.1"/>
    </source>
</evidence>
<dbReference type="AlphaFoldDB" id="I8ICY3"/>
<dbReference type="HOGENOM" id="CLU_1740111_0_0_1"/>
<accession>I8ICY3</accession>
<reference evidence="1 2" key="1">
    <citation type="journal article" date="2012" name="Eukaryot. Cell">
        <title>Draft genome sequence of Aspergillus oryzae strain 3.042.</title>
        <authorList>
            <person name="Zhao G."/>
            <person name="Yao Y."/>
            <person name="Qi W."/>
            <person name="Wang C."/>
            <person name="Hou L."/>
            <person name="Zeng B."/>
            <person name="Cao X."/>
        </authorList>
    </citation>
    <scope>NUCLEOTIDE SEQUENCE [LARGE SCALE GENOMIC DNA]</scope>
    <source>
        <strain evidence="1 2">3.042</strain>
    </source>
</reference>
<comment type="caution">
    <text evidence="1">The sequence shown here is derived from an EMBL/GenBank/DDBJ whole genome shotgun (WGS) entry which is preliminary data.</text>
</comment>
<name>I8ICY3_ASPO3</name>